<dbReference type="GO" id="GO:0009055">
    <property type="term" value="F:electron transfer activity"/>
    <property type="evidence" value="ECO:0007669"/>
    <property type="project" value="InterPro"/>
</dbReference>
<accession>A0A7U4DQP9</accession>
<evidence type="ECO:0000313" key="2">
    <source>
        <dbReference type="EMBL" id="ADW19456.1"/>
    </source>
</evidence>
<organism evidence="2 3">
    <name type="scientific">Desulfobulbus propionicus (strain ATCC 33891 / DSM 2032 / VKM B-1956 / 1pr3)</name>
    <dbReference type="NCBI Taxonomy" id="577650"/>
    <lineage>
        <taxon>Bacteria</taxon>
        <taxon>Pseudomonadati</taxon>
        <taxon>Thermodesulfobacteriota</taxon>
        <taxon>Desulfobulbia</taxon>
        <taxon>Desulfobulbales</taxon>
        <taxon>Desulfobulbaceae</taxon>
        <taxon>Desulfobulbus</taxon>
    </lineage>
</organism>
<dbReference type="KEGG" id="dpr:Despr_3330"/>
<proteinExistence type="predicted"/>
<dbReference type="RefSeq" id="WP_015725980.1">
    <property type="nucleotide sequence ID" value="NC_014972.1"/>
</dbReference>
<dbReference type="GO" id="GO:0020037">
    <property type="term" value="F:heme binding"/>
    <property type="evidence" value="ECO:0007669"/>
    <property type="project" value="InterPro"/>
</dbReference>
<feature type="signal peptide" evidence="1">
    <location>
        <begin position="1"/>
        <end position="32"/>
    </location>
</feature>
<sequence length="106" mass="11302">MHIVKSSSARGVVALGCLLAATVLPPAGSAAAGENCQELVRNKCATCHFVTYICPKIKQGKGRFTWKGIVKDMVKEGMVATDREQEQLVDCLAVPDAPVKAFCPAR</sequence>
<evidence type="ECO:0000256" key="1">
    <source>
        <dbReference type="SAM" id="SignalP"/>
    </source>
</evidence>
<dbReference type="AlphaFoldDB" id="A0A7U4DQP9"/>
<reference evidence="2 3" key="1">
    <citation type="journal article" date="2011" name="Stand. Genomic Sci.">
        <title>Complete genome sequence of Desulfobulbus propionicus type strain (1pr3).</title>
        <authorList>
            <person name="Pagani I."/>
            <person name="Lapidus A."/>
            <person name="Nolan M."/>
            <person name="Lucas S."/>
            <person name="Hammon N."/>
            <person name="Deshpande S."/>
            <person name="Cheng J.F."/>
            <person name="Chertkov O."/>
            <person name="Davenport K."/>
            <person name="Tapia R."/>
            <person name="Han C."/>
            <person name="Goodwin L."/>
            <person name="Pitluck S."/>
            <person name="Liolios K."/>
            <person name="Mavromatis K."/>
            <person name="Ivanova N."/>
            <person name="Mikhailova N."/>
            <person name="Pati A."/>
            <person name="Chen A."/>
            <person name="Palaniappan K."/>
            <person name="Land M."/>
            <person name="Hauser L."/>
            <person name="Chang Y.J."/>
            <person name="Jeffries C.D."/>
            <person name="Detter J.C."/>
            <person name="Brambilla E."/>
            <person name="Kannan K.P."/>
            <person name="Djao O.D."/>
            <person name="Rohde M."/>
            <person name="Pukall R."/>
            <person name="Spring S."/>
            <person name="Goker M."/>
            <person name="Sikorski J."/>
            <person name="Woyke T."/>
            <person name="Bristow J."/>
            <person name="Eisen J.A."/>
            <person name="Markowitz V."/>
            <person name="Hugenholtz P."/>
            <person name="Kyrpides N.C."/>
            <person name="Klenk H.P."/>
        </authorList>
    </citation>
    <scope>NUCLEOTIDE SEQUENCE [LARGE SCALE GENOMIC DNA]</scope>
    <source>
        <strain evidence="3">ATCC 33891 / DSM 2032 / 1pr3</strain>
    </source>
</reference>
<gene>
    <name evidence="2" type="ordered locus">Despr_3330</name>
</gene>
<protein>
    <submittedName>
        <fullName evidence="2">Cytochrome c-552</fullName>
    </submittedName>
</protein>
<keyword evidence="1" id="KW-0732">Signal</keyword>
<feature type="chain" id="PRO_5030505053" evidence="1">
    <location>
        <begin position="33"/>
        <end position="106"/>
    </location>
</feature>
<evidence type="ECO:0000313" key="3">
    <source>
        <dbReference type="Proteomes" id="UP000006365"/>
    </source>
</evidence>
<keyword evidence="3" id="KW-1185">Reference proteome</keyword>
<dbReference type="Proteomes" id="UP000006365">
    <property type="component" value="Chromosome"/>
</dbReference>
<dbReference type="EMBL" id="CP002364">
    <property type="protein sequence ID" value="ADW19456.1"/>
    <property type="molecule type" value="Genomic_DNA"/>
</dbReference>
<dbReference type="InterPro" id="IPR036909">
    <property type="entry name" value="Cyt_c-like_dom_sf"/>
</dbReference>
<name>A0A7U4DQP9_DESPD</name>
<dbReference type="Gene3D" id="1.10.760.10">
    <property type="entry name" value="Cytochrome c-like domain"/>
    <property type="match status" value="1"/>
</dbReference>
<dbReference type="SUPFAM" id="SSF46626">
    <property type="entry name" value="Cytochrome c"/>
    <property type="match status" value="1"/>
</dbReference>